<keyword evidence="6" id="KW-0325">Glycoprotein</keyword>
<feature type="signal peptide" evidence="8">
    <location>
        <begin position="1"/>
        <end position="27"/>
    </location>
</feature>
<keyword evidence="3 8" id="KW-0732">Signal</keyword>
<dbReference type="InterPro" id="IPR044606">
    <property type="entry name" value="APRL4/6"/>
</dbReference>
<feature type="transmembrane region" description="Helical" evidence="7">
    <location>
        <begin position="234"/>
        <end position="258"/>
    </location>
</feature>
<protein>
    <recommendedName>
        <fullName evidence="9">Thioredoxin domain-containing protein</fullName>
    </recommendedName>
</protein>
<accession>A0A7N2REZ3</accession>
<evidence type="ECO:0000256" key="8">
    <source>
        <dbReference type="SAM" id="SignalP"/>
    </source>
</evidence>
<evidence type="ECO:0000313" key="10">
    <source>
        <dbReference type="EnsemblPlants" id="QL12p036962:mrna"/>
    </source>
</evidence>
<evidence type="ECO:0000256" key="1">
    <source>
        <dbReference type="ARBA" id="ARBA00004167"/>
    </source>
</evidence>
<evidence type="ECO:0000256" key="2">
    <source>
        <dbReference type="ARBA" id="ARBA00022692"/>
    </source>
</evidence>
<dbReference type="InterPro" id="IPR036249">
    <property type="entry name" value="Thioredoxin-like_sf"/>
</dbReference>
<evidence type="ECO:0000256" key="7">
    <source>
        <dbReference type="SAM" id="Phobius"/>
    </source>
</evidence>
<organism evidence="10 11">
    <name type="scientific">Quercus lobata</name>
    <name type="common">Valley oak</name>
    <dbReference type="NCBI Taxonomy" id="97700"/>
    <lineage>
        <taxon>Eukaryota</taxon>
        <taxon>Viridiplantae</taxon>
        <taxon>Streptophyta</taxon>
        <taxon>Embryophyta</taxon>
        <taxon>Tracheophyta</taxon>
        <taxon>Spermatophyta</taxon>
        <taxon>Magnoliopsida</taxon>
        <taxon>eudicotyledons</taxon>
        <taxon>Gunneridae</taxon>
        <taxon>Pentapetalae</taxon>
        <taxon>rosids</taxon>
        <taxon>fabids</taxon>
        <taxon>Fagales</taxon>
        <taxon>Fagaceae</taxon>
        <taxon>Quercus</taxon>
    </lineage>
</organism>
<evidence type="ECO:0000256" key="6">
    <source>
        <dbReference type="ARBA" id="ARBA00023180"/>
    </source>
</evidence>
<dbReference type="Pfam" id="PF00085">
    <property type="entry name" value="Thioredoxin"/>
    <property type="match status" value="1"/>
</dbReference>
<dbReference type="PANTHER" id="PTHR46854:SF1">
    <property type="entry name" value="5'-ADENYLYLSULFATE REDUCTASE-LIKE 4-RELATED"/>
    <property type="match status" value="1"/>
</dbReference>
<dbReference type="EnsemblPlants" id="QL12p036962:mrna">
    <property type="protein sequence ID" value="QL12p036962:mrna"/>
    <property type="gene ID" value="QL12p036962"/>
</dbReference>
<keyword evidence="4 7" id="KW-1133">Transmembrane helix</keyword>
<dbReference type="InParanoid" id="A0A7N2REZ3"/>
<reference evidence="10 11" key="1">
    <citation type="journal article" date="2016" name="G3 (Bethesda)">
        <title>First Draft Assembly and Annotation of the Genome of a California Endemic Oak Quercus lobata Nee (Fagaceae).</title>
        <authorList>
            <person name="Sork V.L."/>
            <person name="Fitz-Gibbon S.T."/>
            <person name="Puiu D."/>
            <person name="Crepeau M."/>
            <person name="Gugger P.F."/>
            <person name="Sherman R."/>
            <person name="Stevens K."/>
            <person name="Langley C.H."/>
            <person name="Pellegrini M."/>
            <person name="Salzberg S.L."/>
        </authorList>
    </citation>
    <scope>NUCLEOTIDE SEQUENCE [LARGE SCALE GENOMIC DNA]</scope>
    <source>
        <strain evidence="10 11">cv. SW786</strain>
    </source>
</reference>
<proteinExistence type="predicted"/>
<dbReference type="CDD" id="cd02999">
    <property type="entry name" value="PDI_a_ERp44_like"/>
    <property type="match status" value="1"/>
</dbReference>
<dbReference type="GeneID" id="115971503"/>
<dbReference type="PROSITE" id="PS51352">
    <property type="entry name" value="THIOREDOXIN_2"/>
    <property type="match status" value="1"/>
</dbReference>
<dbReference type="Proteomes" id="UP000594261">
    <property type="component" value="Chromosome 12"/>
</dbReference>
<comment type="subcellular location">
    <subcellularLocation>
        <location evidence="1">Membrane</location>
        <topology evidence="1">Single-pass membrane protein</topology>
    </subcellularLocation>
</comment>
<dbReference type="Gramene" id="QL12p036962:mrna">
    <property type="protein sequence ID" value="QL12p036962:mrna"/>
    <property type="gene ID" value="QL12p036962"/>
</dbReference>
<evidence type="ECO:0000256" key="5">
    <source>
        <dbReference type="ARBA" id="ARBA00023136"/>
    </source>
</evidence>
<evidence type="ECO:0000256" key="4">
    <source>
        <dbReference type="ARBA" id="ARBA00022989"/>
    </source>
</evidence>
<dbReference type="OrthoDB" id="19690at2759"/>
<dbReference type="Gene3D" id="3.40.30.10">
    <property type="entry name" value="Glutaredoxin"/>
    <property type="match status" value="1"/>
</dbReference>
<reference evidence="10" key="2">
    <citation type="submission" date="2021-01" db="UniProtKB">
        <authorList>
            <consortium name="EnsemblPlants"/>
        </authorList>
    </citation>
    <scope>IDENTIFICATION</scope>
</reference>
<dbReference type="KEGG" id="qlo:115971503"/>
<keyword evidence="5 7" id="KW-0472">Membrane</keyword>
<feature type="chain" id="PRO_5029565606" description="Thioredoxin domain-containing protein" evidence="8">
    <location>
        <begin position="28"/>
        <end position="333"/>
    </location>
</feature>
<feature type="domain" description="Thioredoxin" evidence="9">
    <location>
        <begin position="65"/>
        <end position="186"/>
    </location>
</feature>
<sequence>MEMRKLGLCLGTRIVVILAVWVRLTCAADDFSSSSTSSSSSSRALLFCAKESVADSILGFRDSNCPLYADVRSLGSVAVTEGDEVSLQRALNIVHMNSHEYVAVLFYASWCPFSRTFRPSFSILSSLYPSIPHFAIEESAVRPSILSKYGVHGFPTLFLLNSTMRVRYHGSRTFGSLVAFYSDVTGIKTVSLDQVSLDKVGRPSNNETHDNSEQESCPFSWARSPEKLFRQETYLALATAFVLLRLLYFIFPTLLFCAQYTWRKHFQNVKLGSLWEHPSGYLKRAIHLFNSLKEPCKRSNLQEGAMNARAWASKSLATVSIGDASTSRDFPGS</sequence>
<evidence type="ECO:0000259" key="9">
    <source>
        <dbReference type="PROSITE" id="PS51352"/>
    </source>
</evidence>
<dbReference type="EMBL" id="LRBV02000012">
    <property type="status" value="NOT_ANNOTATED_CDS"/>
    <property type="molecule type" value="Genomic_DNA"/>
</dbReference>
<dbReference type="InterPro" id="IPR013766">
    <property type="entry name" value="Thioredoxin_domain"/>
</dbReference>
<dbReference type="PANTHER" id="PTHR46854">
    <property type="entry name" value="5'-ADENYLYLSULFATE REDUCTASE-LIKE 4-RELATED"/>
    <property type="match status" value="1"/>
</dbReference>
<keyword evidence="2 7" id="KW-0812">Transmembrane</keyword>
<dbReference type="OMA" id="MIHRNTH"/>
<evidence type="ECO:0000256" key="3">
    <source>
        <dbReference type="ARBA" id="ARBA00022729"/>
    </source>
</evidence>
<gene>
    <name evidence="10" type="primary">LOC115971503</name>
</gene>
<keyword evidence="11" id="KW-1185">Reference proteome</keyword>
<evidence type="ECO:0000313" key="11">
    <source>
        <dbReference type="Proteomes" id="UP000594261"/>
    </source>
</evidence>
<dbReference type="FunCoup" id="A0A7N2REZ3">
    <property type="interactions" value="415"/>
</dbReference>
<dbReference type="GO" id="GO:0016020">
    <property type="term" value="C:membrane"/>
    <property type="evidence" value="ECO:0007669"/>
    <property type="project" value="UniProtKB-SubCell"/>
</dbReference>
<dbReference type="SUPFAM" id="SSF52833">
    <property type="entry name" value="Thioredoxin-like"/>
    <property type="match status" value="1"/>
</dbReference>
<dbReference type="RefSeq" id="XP_030947328.1">
    <property type="nucleotide sequence ID" value="XM_031091468.1"/>
</dbReference>
<name>A0A7N2REZ3_QUELO</name>
<dbReference type="AlphaFoldDB" id="A0A7N2REZ3"/>